<dbReference type="PANTHER" id="PTHR37984">
    <property type="entry name" value="PROTEIN CBG26694"/>
    <property type="match status" value="1"/>
</dbReference>
<dbReference type="SUPFAM" id="SSF53098">
    <property type="entry name" value="Ribonuclease H-like"/>
    <property type="match status" value="1"/>
</dbReference>
<dbReference type="AlphaFoldDB" id="A0A395ICB4"/>
<feature type="domain" description="Integrase catalytic" evidence="9">
    <location>
        <begin position="1037"/>
        <end position="1204"/>
    </location>
</feature>
<feature type="domain" description="Reverse transcriptase" evidence="8">
    <location>
        <begin position="476"/>
        <end position="656"/>
    </location>
</feature>
<dbReference type="InterPro" id="IPR041588">
    <property type="entry name" value="Integrase_H2C2"/>
</dbReference>
<dbReference type="InterPro" id="IPR000477">
    <property type="entry name" value="RT_dom"/>
</dbReference>
<dbReference type="GO" id="GO:0015074">
    <property type="term" value="P:DNA integration"/>
    <property type="evidence" value="ECO:0007669"/>
    <property type="project" value="InterPro"/>
</dbReference>
<keyword evidence="1" id="KW-0808">Transferase</keyword>
<organism evidence="10 11">
    <name type="scientific">Monilinia fructigena</name>
    <dbReference type="NCBI Taxonomy" id="38457"/>
    <lineage>
        <taxon>Eukaryota</taxon>
        <taxon>Fungi</taxon>
        <taxon>Dikarya</taxon>
        <taxon>Ascomycota</taxon>
        <taxon>Pezizomycotina</taxon>
        <taxon>Leotiomycetes</taxon>
        <taxon>Helotiales</taxon>
        <taxon>Sclerotiniaceae</taxon>
        <taxon>Monilinia</taxon>
    </lineage>
</organism>
<keyword evidence="2" id="KW-0548">Nucleotidyltransferase</keyword>
<evidence type="ECO:0000256" key="2">
    <source>
        <dbReference type="ARBA" id="ARBA00022695"/>
    </source>
</evidence>
<evidence type="ECO:0000256" key="6">
    <source>
        <dbReference type="ARBA" id="ARBA00023268"/>
    </source>
</evidence>
<evidence type="ECO:0000256" key="3">
    <source>
        <dbReference type="ARBA" id="ARBA00022722"/>
    </source>
</evidence>
<dbReference type="SUPFAM" id="SSF56672">
    <property type="entry name" value="DNA/RNA polymerases"/>
    <property type="match status" value="1"/>
</dbReference>
<evidence type="ECO:0000256" key="5">
    <source>
        <dbReference type="ARBA" id="ARBA00022884"/>
    </source>
</evidence>
<dbReference type="InterPro" id="IPR043502">
    <property type="entry name" value="DNA/RNA_pol_sf"/>
</dbReference>
<evidence type="ECO:0000256" key="7">
    <source>
        <dbReference type="SAM" id="MobiDB-lite"/>
    </source>
</evidence>
<dbReference type="Pfam" id="PF17921">
    <property type="entry name" value="Integrase_H2C2"/>
    <property type="match status" value="1"/>
</dbReference>
<protein>
    <recommendedName>
        <fullName evidence="12">Integrase catalytic domain-containing protein</fullName>
    </recommendedName>
</protein>
<dbReference type="InterPro" id="IPR012337">
    <property type="entry name" value="RNaseH-like_sf"/>
</dbReference>
<dbReference type="PROSITE" id="PS50878">
    <property type="entry name" value="RT_POL"/>
    <property type="match status" value="1"/>
</dbReference>
<dbReference type="GO" id="GO:0004519">
    <property type="term" value="F:endonuclease activity"/>
    <property type="evidence" value="ECO:0007669"/>
    <property type="project" value="UniProtKB-KW"/>
</dbReference>
<dbReference type="GO" id="GO:0016779">
    <property type="term" value="F:nucleotidyltransferase activity"/>
    <property type="evidence" value="ECO:0007669"/>
    <property type="project" value="UniProtKB-KW"/>
</dbReference>
<dbReference type="PROSITE" id="PS50994">
    <property type="entry name" value="INTEGRASE"/>
    <property type="match status" value="1"/>
</dbReference>
<sequence length="1231" mass="140596">MNSSFTQPYTSPTNTSSAVPASSDPMDLDAFKTRDQQREEERRLGLCHYCKKPGHSVWDCDAKKQADTQRAARGGPGFAGSRGGFGGHGSYRGAPAGRGNQHSCCTEEWFRTRLRLWDYIVKPGCFFVTKLSPDTPVIFGLPWLQCHNPHIDWSNMTLSFTSSYCAMQCCPRDTPHAVRAPTIHSPRPAADLLVVREQSQIERVLDALPPVKEFLEEAYRSPYVEDWFEEDEGYESVTSKDELDIETTLTPGMNHYRTRTCNGGPCTQAQMIGNLPNTHAVPVEKMAGQRRQRINPKRGHLPPLSVPIPEVQPPLLSPNMEDIRWLQASSFVSFCRQDNVRAMRITWDELDQAAERRTTNSRESLNTTTLLQTVHLNEEEYRDILLGEGDLAKTLSQLPPHLHDFVYDCYKPAHLRKISEADVSKFLTGKPELSDAEIRQKLPLWLQDKLPAFLPRHADTLPPRRAWDHKIELMPGKEPPYFKNRPLSPLELEVVPAKPGGGVRICQDYRGLNNVTIKNRYPLPIVRETLDALCNATVYTKLDIIAAFNKLRIAEGDEWKTAFITRFGLFESLVMPFGLCNAPASFQHYINHTLFNELDKYCTAYLDDVLVYSADKSEHREHVRTIVQKLADAGLQIDINKCEFETVSTRYLGLIITTNGIQMDPEKVTAITSWEQPLSVKDLQRFLGFANFYRRFIKDFSKICRPLNDLLRKDIGWIWDASHRDAFATLKDAFITAPVLAYFDHNKRTVLETDASDWASGGVLSQYDSDGLLRPVAYFSAKHSAAECNYEIYDKELLAIIKSMEEWRPELQGSQQEFEILTDHKNLGVLHYNEGSKPTTRSKAIRPDALSRKREDRPNFATGDDERLKNRERIVLPADKFDIDLYNELKAGIHLAPTDLVVPAEDKPIDELIDDAYRRSDMAHQLIAAIEDHHVRKWPVEFRKTLRVAMQDCYVANNRIYYRERLWIPPDDELKVQIIYRMHSSGPAGHPGRTKTIDLVSRTYWWPQMHQEIASYVQACELCTRTKSSRSAPPGFLRPLPVPFRAWSDISIDYITPLPDCAYYDSTYKHILVVVCRLTKMRHFIGVRTLTTEELVDVFISRIYTLHGLPDNIISDRGTQFVSGFWSQLAERLAVTLRHSSAFHPQTDGQTERINSVLEQYLRAFVNFHQDDWMQWLPLAEFASNNMTSETTGCSPFFANYGFNPHIGVEPSKPCPPDMTISTETGVFQGQ</sequence>
<dbReference type="Gene3D" id="3.30.420.10">
    <property type="entry name" value="Ribonuclease H-like superfamily/Ribonuclease H"/>
    <property type="match status" value="1"/>
</dbReference>
<keyword evidence="5" id="KW-0694">RNA-binding</keyword>
<dbReference type="PANTHER" id="PTHR37984:SF5">
    <property type="entry name" value="PROTEIN NYNRIN-LIKE"/>
    <property type="match status" value="1"/>
</dbReference>
<comment type="caution">
    <text evidence="10">The sequence shown here is derived from an EMBL/GenBank/DDBJ whole genome shotgun (WGS) entry which is preliminary data.</text>
</comment>
<dbReference type="Pfam" id="PF00078">
    <property type="entry name" value="RVT_1"/>
    <property type="match status" value="1"/>
</dbReference>
<dbReference type="FunFam" id="3.30.70.270:FF:000063">
    <property type="entry name" value="Zinc knuckle domaincontaining protein"/>
    <property type="match status" value="1"/>
</dbReference>
<feature type="compositionally biased region" description="Polar residues" evidence="7">
    <location>
        <begin position="1"/>
        <end position="20"/>
    </location>
</feature>
<dbReference type="CDD" id="cd09274">
    <property type="entry name" value="RNase_HI_RT_Ty3"/>
    <property type="match status" value="1"/>
</dbReference>
<dbReference type="InterPro" id="IPR050951">
    <property type="entry name" value="Retrovirus_Pol_polyprotein"/>
</dbReference>
<keyword evidence="11" id="KW-1185">Reference proteome</keyword>
<feature type="region of interest" description="Disordered" evidence="7">
    <location>
        <begin position="1"/>
        <end position="35"/>
    </location>
</feature>
<evidence type="ECO:0000259" key="8">
    <source>
        <dbReference type="PROSITE" id="PS50878"/>
    </source>
</evidence>
<dbReference type="OrthoDB" id="3561867at2759"/>
<dbReference type="InterPro" id="IPR001584">
    <property type="entry name" value="Integrase_cat-core"/>
</dbReference>
<dbReference type="Gene3D" id="3.30.70.270">
    <property type="match status" value="2"/>
</dbReference>
<dbReference type="Gene3D" id="1.10.340.70">
    <property type="match status" value="1"/>
</dbReference>
<dbReference type="Gene3D" id="2.40.70.10">
    <property type="entry name" value="Acid Proteases"/>
    <property type="match status" value="1"/>
</dbReference>
<keyword evidence="4" id="KW-0378">Hydrolase</keyword>
<gene>
    <name evidence="10" type="ORF">DID88_006636</name>
</gene>
<evidence type="ECO:0000313" key="10">
    <source>
        <dbReference type="EMBL" id="RAL58007.1"/>
    </source>
</evidence>
<evidence type="ECO:0000256" key="4">
    <source>
        <dbReference type="ARBA" id="ARBA00022759"/>
    </source>
</evidence>
<keyword evidence="4" id="KW-0255">Endonuclease</keyword>
<dbReference type="GO" id="GO:0003723">
    <property type="term" value="F:RNA binding"/>
    <property type="evidence" value="ECO:0007669"/>
    <property type="project" value="UniProtKB-KW"/>
</dbReference>
<dbReference type="EMBL" id="QKRW01000125">
    <property type="protein sequence ID" value="RAL58007.1"/>
    <property type="molecule type" value="Genomic_DNA"/>
</dbReference>
<evidence type="ECO:0008006" key="12">
    <source>
        <dbReference type="Google" id="ProtNLM"/>
    </source>
</evidence>
<dbReference type="InterPro" id="IPR041577">
    <property type="entry name" value="RT_RNaseH_2"/>
</dbReference>
<dbReference type="CDD" id="cd01647">
    <property type="entry name" value="RT_LTR"/>
    <property type="match status" value="1"/>
</dbReference>
<evidence type="ECO:0000259" key="9">
    <source>
        <dbReference type="PROSITE" id="PS50994"/>
    </source>
</evidence>
<dbReference type="GO" id="GO:0005634">
    <property type="term" value="C:nucleus"/>
    <property type="evidence" value="ECO:0007669"/>
    <property type="project" value="UniProtKB-ARBA"/>
</dbReference>
<reference evidence="10 11" key="1">
    <citation type="submission" date="2018-06" db="EMBL/GenBank/DDBJ databases">
        <title>Genome Sequence of the Brown Rot Fungal Pathogen Monilinia fructigena.</title>
        <authorList>
            <person name="Landi L."/>
            <person name="De Miccolis Angelini R.M."/>
            <person name="Pollastro S."/>
            <person name="Abate D."/>
            <person name="Faretra F."/>
            <person name="Romanazzi G."/>
        </authorList>
    </citation>
    <scope>NUCLEOTIDE SEQUENCE [LARGE SCALE GENOMIC DNA]</scope>
    <source>
        <strain evidence="10 11">Mfrg269</strain>
    </source>
</reference>
<evidence type="ECO:0000256" key="1">
    <source>
        <dbReference type="ARBA" id="ARBA00022679"/>
    </source>
</evidence>
<dbReference type="InterPro" id="IPR021109">
    <property type="entry name" value="Peptidase_aspartic_dom_sf"/>
</dbReference>
<evidence type="ECO:0000313" key="11">
    <source>
        <dbReference type="Proteomes" id="UP000249056"/>
    </source>
</evidence>
<dbReference type="InterPro" id="IPR043128">
    <property type="entry name" value="Rev_trsase/Diguanyl_cyclase"/>
</dbReference>
<dbReference type="Proteomes" id="UP000249056">
    <property type="component" value="Unassembled WGS sequence"/>
</dbReference>
<keyword evidence="6" id="KW-0511">Multifunctional enzyme</keyword>
<dbReference type="InterPro" id="IPR036397">
    <property type="entry name" value="RNaseH_sf"/>
</dbReference>
<accession>A0A395ICB4</accession>
<dbReference type="Pfam" id="PF17919">
    <property type="entry name" value="RT_RNaseH_2"/>
    <property type="match status" value="1"/>
</dbReference>
<keyword evidence="3" id="KW-0540">Nuclease</keyword>
<name>A0A395ICB4_9HELO</name>
<proteinExistence type="predicted"/>